<dbReference type="Proteomes" id="UP000029980">
    <property type="component" value="Chromosome"/>
</dbReference>
<dbReference type="RefSeq" id="WP_050002271.1">
    <property type="nucleotide sequence ID" value="NZ_CP008887.1"/>
</dbReference>
<protein>
    <submittedName>
        <fullName evidence="2">Uncharacterized protein</fullName>
    </submittedName>
</protein>
<evidence type="ECO:0000256" key="1">
    <source>
        <dbReference type="SAM" id="Phobius"/>
    </source>
</evidence>
<dbReference type="GeneID" id="25152294"/>
<keyword evidence="1" id="KW-0472">Membrane</keyword>
<accession>A0A097QS49</accession>
<evidence type="ECO:0000313" key="2">
    <source>
        <dbReference type="EMBL" id="AIU69293.1"/>
    </source>
</evidence>
<keyword evidence="1" id="KW-0812">Transmembrane</keyword>
<name>A0A097QS49_9EURY</name>
<reference evidence="2 3" key="1">
    <citation type="journal article" date="2015" name="Int. J. Syst. Evol. Microbiol.">
        <title>Thermococcus eurythermalis sp. nov., a conditional piezophilic hyperthermophilic archaeon with a wide temperature range isolated from an oil-immersed chimney in the Guaymas Basin.</title>
        <authorList>
            <person name="Zhao W."/>
            <person name="Zeng X."/>
            <person name="Xiao X."/>
        </authorList>
    </citation>
    <scope>NUCLEOTIDE SEQUENCE [LARGE SCALE GENOMIC DNA]</scope>
    <source>
        <strain evidence="2 3">A501</strain>
    </source>
</reference>
<feature type="transmembrane region" description="Helical" evidence="1">
    <location>
        <begin position="36"/>
        <end position="62"/>
    </location>
</feature>
<proteinExistence type="predicted"/>
<gene>
    <name evidence="2" type="ORF">TEU_02450</name>
</gene>
<feature type="transmembrane region" description="Helical" evidence="1">
    <location>
        <begin position="12"/>
        <end position="30"/>
    </location>
</feature>
<keyword evidence="3" id="KW-1185">Reference proteome</keyword>
<dbReference type="AlphaFoldDB" id="A0A097QS49"/>
<dbReference type="KEGG" id="teu:TEU_02450"/>
<keyword evidence="1" id="KW-1133">Transmembrane helix</keyword>
<evidence type="ECO:0000313" key="3">
    <source>
        <dbReference type="Proteomes" id="UP000029980"/>
    </source>
</evidence>
<dbReference type="HOGENOM" id="CLU_2730603_0_0_2"/>
<organism evidence="2 3">
    <name type="scientific">Thermococcus eurythermalis</name>
    <dbReference type="NCBI Taxonomy" id="1505907"/>
    <lineage>
        <taxon>Archaea</taxon>
        <taxon>Methanobacteriati</taxon>
        <taxon>Methanobacteriota</taxon>
        <taxon>Thermococci</taxon>
        <taxon>Thermococcales</taxon>
        <taxon>Thermococcaceae</taxon>
        <taxon>Thermococcus</taxon>
    </lineage>
</organism>
<sequence length="71" mass="8062">MGLRRKIRSFVEDYLVVILIAAIPVILLLFRSLLLISYYLTGGFLLGVILVFLAIFCIALILKPADLRRQI</sequence>
<dbReference type="EMBL" id="CP008887">
    <property type="protein sequence ID" value="AIU69293.1"/>
    <property type="molecule type" value="Genomic_DNA"/>
</dbReference>